<dbReference type="Gene3D" id="3.40.50.720">
    <property type="entry name" value="NAD(P)-binding Rossmann-like Domain"/>
    <property type="match status" value="1"/>
</dbReference>
<feature type="region of interest" description="Disordered" evidence="1">
    <location>
        <begin position="235"/>
        <end position="262"/>
    </location>
</feature>
<evidence type="ECO:0000313" key="2">
    <source>
        <dbReference type="EMBL" id="QVI23736.1"/>
    </source>
</evidence>
<protein>
    <submittedName>
        <fullName evidence="2">TOMM leader peptide-binding protein</fullName>
    </submittedName>
</protein>
<dbReference type="NCBIfam" id="TIGR03882">
    <property type="entry name" value="cyclo_dehyd_2"/>
    <property type="match status" value="1"/>
</dbReference>
<evidence type="ECO:0000313" key="3">
    <source>
        <dbReference type="Proteomes" id="UP000683310"/>
    </source>
</evidence>
<keyword evidence="3" id="KW-1185">Reference proteome</keyword>
<accession>A0ABX8CV14</accession>
<gene>
    <name evidence="2" type="ORF">KHQ06_13450</name>
</gene>
<proteinExistence type="predicted"/>
<sequence length="276" mass="29728">MLHPRITVLVRPNGVVQLGWSPEHAVFLRPPGPVDAVPALLRLLDGSRAESEILWRARELGFEIEHTRTLLRELAAADLLAAPEPRARLRVVRVHGRGPCADALLDGLHRIGLRAKHSHGHPSAPGRGGSEAERPDLLVLSDTLVPDPGLVADLMRRRIPHLQVRLRDGRGIVGPLVLPGETGCLRCADLYRTAAEPAWPQLAAQLLGRVGCASPAVIALTAALALREIETVSRGPAERPPASLNATLEWDPETPHLDRRPWSAHPDCGCGASAVV</sequence>
<dbReference type="Proteomes" id="UP000683310">
    <property type="component" value="Chromosome"/>
</dbReference>
<dbReference type="EMBL" id="CP074371">
    <property type="protein sequence ID" value="QVI23736.1"/>
    <property type="molecule type" value="Genomic_DNA"/>
</dbReference>
<evidence type="ECO:0000256" key="1">
    <source>
        <dbReference type="SAM" id="MobiDB-lite"/>
    </source>
</evidence>
<organism evidence="2 3">
    <name type="scientific">Nocardia tengchongensis</name>
    <dbReference type="NCBI Taxonomy" id="2055889"/>
    <lineage>
        <taxon>Bacteria</taxon>
        <taxon>Bacillati</taxon>
        <taxon>Actinomycetota</taxon>
        <taxon>Actinomycetes</taxon>
        <taxon>Mycobacteriales</taxon>
        <taxon>Nocardiaceae</taxon>
        <taxon>Nocardia</taxon>
    </lineage>
</organism>
<name>A0ABX8CV14_9NOCA</name>
<reference evidence="2 3" key="1">
    <citation type="submission" date="2021-04" db="EMBL/GenBank/DDBJ databases">
        <title>Nocardia tengchongensis.</title>
        <authorList>
            <person name="Zhuang k."/>
            <person name="Ran Y."/>
            <person name="Li W."/>
        </authorList>
    </citation>
    <scope>NUCLEOTIDE SEQUENCE [LARGE SCALE GENOMIC DNA]</scope>
    <source>
        <strain evidence="2 3">CFH S0057</strain>
    </source>
</reference>
<dbReference type="InterPro" id="IPR022291">
    <property type="entry name" value="Bacteriocin_synth_cyclodeHase"/>
</dbReference>